<dbReference type="PANTHER" id="PTHR43245:SF13">
    <property type="entry name" value="UDP-D-APIOSE_UDP-D-XYLOSE SYNTHASE 2"/>
    <property type="match status" value="1"/>
</dbReference>
<dbReference type="InterPro" id="IPR001509">
    <property type="entry name" value="Epimerase_deHydtase"/>
</dbReference>
<dbReference type="Gene3D" id="3.40.50.720">
    <property type="entry name" value="NAD(P)-binding Rossmann-like Domain"/>
    <property type="match status" value="1"/>
</dbReference>
<evidence type="ECO:0000256" key="1">
    <source>
        <dbReference type="SAM" id="MobiDB-lite"/>
    </source>
</evidence>
<evidence type="ECO:0000313" key="3">
    <source>
        <dbReference type="EMBL" id="GFJ93253.1"/>
    </source>
</evidence>
<proteinExistence type="predicted"/>
<feature type="region of interest" description="Disordered" evidence="1">
    <location>
        <begin position="338"/>
        <end position="376"/>
    </location>
</feature>
<dbReference type="InterPro" id="IPR050177">
    <property type="entry name" value="Lipid_A_modif_metabolic_enz"/>
</dbReference>
<dbReference type="EMBL" id="BLPG01000001">
    <property type="protein sequence ID" value="GFJ93253.1"/>
    <property type="molecule type" value="Genomic_DNA"/>
</dbReference>
<reference evidence="3 4" key="1">
    <citation type="submission" date="2020-03" db="EMBL/GenBank/DDBJ databases">
        <title>Whole genome shotgun sequence of Phytohabitans rumicis NBRC 108638.</title>
        <authorList>
            <person name="Komaki H."/>
            <person name="Tamura T."/>
        </authorList>
    </citation>
    <scope>NUCLEOTIDE SEQUENCE [LARGE SCALE GENOMIC DNA]</scope>
    <source>
        <strain evidence="3 4">NBRC 108638</strain>
    </source>
</reference>
<accession>A0A6V8L7L9</accession>
<evidence type="ECO:0000313" key="4">
    <source>
        <dbReference type="Proteomes" id="UP000482960"/>
    </source>
</evidence>
<feature type="domain" description="NAD-dependent epimerase/dehydratase" evidence="2">
    <location>
        <begin position="25"/>
        <end position="244"/>
    </location>
</feature>
<protein>
    <submittedName>
        <fullName evidence="3">Reductase</fullName>
    </submittedName>
</protein>
<gene>
    <name evidence="3" type="ORF">Prum_068950</name>
</gene>
<dbReference type="Pfam" id="PF01370">
    <property type="entry name" value="Epimerase"/>
    <property type="match status" value="1"/>
</dbReference>
<evidence type="ECO:0000259" key="2">
    <source>
        <dbReference type="Pfam" id="PF01370"/>
    </source>
</evidence>
<dbReference type="AlphaFoldDB" id="A0A6V8L7L9"/>
<reference evidence="3 4" key="2">
    <citation type="submission" date="2020-03" db="EMBL/GenBank/DDBJ databases">
        <authorList>
            <person name="Ichikawa N."/>
            <person name="Kimura A."/>
            <person name="Kitahashi Y."/>
            <person name="Uohara A."/>
        </authorList>
    </citation>
    <scope>NUCLEOTIDE SEQUENCE [LARGE SCALE GENOMIC DNA]</scope>
    <source>
        <strain evidence="3 4">NBRC 108638</strain>
    </source>
</reference>
<dbReference type="InterPro" id="IPR036291">
    <property type="entry name" value="NAD(P)-bd_dom_sf"/>
</dbReference>
<keyword evidence="4" id="KW-1185">Reference proteome</keyword>
<dbReference type="SUPFAM" id="SSF51735">
    <property type="entry name" value="NAD(P)-binding Rossmann-fold domains"/>
    <property type="match status" value="1"/>
</dbReference>
<dbReference type="Proteomes" id="UP000482960">
    <property type="component" value="Unassembled WGS sequence"/>
</dbReference>
<organism evidence="3 4">
    <name type="scientific">Phytohabitans rumicis</name>
    <dbReference type="NCBI Taxonomy" id="1076125"/>
    <lineage>
        <taxon>Bacteria</taxon>
        <taxon>Bacillati</taxon>
        <taxon>Actinomycetota</taxon>
        <taxon>Actinomycetes</taxon>
        <taxon>Micromonosporales</taxon>
        <taxon>Micromonosporaceae</taxon>
    </lineage>
</organism>
<comment type="caution">
    <text evidence="3">The sequence shown here is derived from an EMBL/GenBank/DDBJ whole genome shotgun (WGS) entry which is preliminary data.</text>
</comment>
<sequence length="376" mass="39978">MGSVGVVQPGQAARIVSDDGPMRLLILGGTWYLGRAIGELALDAGWQVTTFNRGVSAPDLAGVEVVRGDRERPEDLRRLAEHGPWDAVVDTIGYIPRQVLDAATALSAVAGHYVFLSSVNVYTGWPNEPLDDDSALFACPPDADATFGADLGYAGQYGALKAGCERAVVTALGADRSTVLRPGIILGPREYVGRLTWWLGRAVRGGQLLVPGPATRAIQPIDVRDVAQFALHCATAQIAGAYNVTAPLGHGTFADLIGGCIAETKADTEPVWVDPDWLIDHGVEQWTELPLWRTHPGVWAVDSSRAFAAGLRCRLLRDTIAETWTWMTSGGAAITGKGEAARAADHGLPPTGKPSCWRPGGRPVRPAAARAASREW</sequence>
<name>A0A6V8L7L9_9ACTN</name>
<dbReference type="PANTHER" id="PTHR43245">
    <property type="entry name" value="BIFUNCTIONAL POLYMYXIN RESISTANCE PROTEIN ARNA"/>
    <property type="match status" value="1"/>
</dbReference>
<feature type="compositionally biased region" description="Low complexity" evidence="1">
    <location>
        <begin position="358"/>
        <end position="376"/>
    </location>
</feature>